<sequence>MTVSSATSSTSNTTSTSSASTVTTTGTTNSTSIDWDALIEAEVNAKLAAATSITTTITANQAKITAYHSLQTELSTLATGLLSLSTSIINSIATNAFATRAATISSTGDVSASSALNMSVNSGSATGDHTLQITQLATAQKVIGSSQSSSSTALGLSGTFSLGLSGGTGTAISITSGMSMQDIVDTINAQTSTTNVQASIVQVSSGSYEMVLTGTQDAADVTYSSTSGDDILNKLGITDTSGAFTDVLQKSQSAEFSLDGIALTRNTNDISDVLSGVTFDLLQPTPSGTSLNISIETDTSQITSALQTFVTNYNAFRDQVIAQSAQNSDGTAASSAVLFGDSTMRDLMTQLQQVLSGTVGGMTMADLGLSFNENNELQLDTGTLSTVLTQNLAGVTQLLSAQTATSSSQLSVVNTGTSPQSFTLDLTVDSTGTLTGASVGGDSSGFSVVGNTIIGNSGTIYAGMAFTYTGSTSQSITVTSSSGLATQLYQLAHTSSGTSGQLQTMITNLQSRDTDLQSQVSDIQSNAATFKAQLQVQYANYQAAIESANNTLGYLKALLDASSSN</sequence>
<evidence type="ECO:0000313" key="9">
    <source>
        <dbReference type="EMBL" id="SDD46520.1"/>
    </source>
</evidence>
<evidence type="ECO:0000256" key="1">
    <source>
        <dbReference type="ARBA" id="ARBA00009764"/>
    </source>
</evidence>
<evidence type="ECO:0000259" key="7">
    <source>
        <dbReference type="Pfam" id="PF02465"/>
    </source>
</evidence>
<dbReference type="GO" id="GO:0071973">
    <property type="term" value="P:bacterial-type flagellum-dependent cell motility"/>
    <property type="evidence" value="ECO:0007669"/>
    <property type="project" value="TreeGrafter"/>
</dbReference>
<dbReference type="GO" id="GO:0007155">
    <property type="term" value="P:cell adhesion"/>
    <property type="evidence" value="ECO:0007669"/>
    <property type="project" value="InterPro"/>
</dbReference>
<dbReference type="PANTHER" id="PTHR30288:SF0">
    <property type="entry name" value="FLAGELLAR HOOK-ASSOCIATED PROTEIN 2"/>
    <property type="match status" value="1"/>
</dbReference>
<accession>A0A1G6UYP8</accession>
<dbReference type="AlphaFoldDB" id="A0A1G6UYP8"/>
<comment type="subcellular location">
    <subcellularLocation>
        <location evidence="5">Secreted</location>
    </subcellularLocation>
    <subcellularLocation>
        <location evidence="5">Bacterial flagellum</location>
    </subcellularLocation>
</comment>
<dbReference type="RefSeq" id="WP_092083021.1">
    <property type="nucleotide sequence ID" value="NZ_FMZW01000011.1"/>
</dbReference>
<keyword evidence="3" id="KW-0175">Coiled coil</keyword>
<keyword evidence="9" id="KW-0282">Flagellum</keyword>
<keyword evidence="5" id="KW-0964">Secreted</keyword>
<dbReference type="GO" id="GO:0009421">
    <property type="term" value="C:bacterial-type flagellum filament cap"/>
    <property type="evidence" value="ECO:0007669"/>
    <property type="project" value="InterPro"/>
</dbReference>
<evidence type="ECO:0000256" key="6">
    <source>
        <dbReference type="SAM" id="MobiDB-lite"/>
    </source>
</evidence>
<evidence type="ECO:0000256" key="2">
    <source>
        <dbReference type="ARBA" id="ARBA00011255"/>
    </source>
</evidence>
<dbReference type="Proteomes" id="UP000199245">
    <property type="component" value="Unassembled WGS sequence"/>
</dbReference>
<evidence type="ECO:0000256" key="5">
    <source>
        <dbReference type="RuleBase" id="RU362066"/>
    </source>
</evidence>
<dbReference type="InterPro" id="IPR003481">
    <property type="entry name" value="FliD_N"/>
</dbReference>
<evidence type="ECO:0000256" key="3">
    <source>
        <dbReference type="ARBA" id="ARBA00023054"/>
    </source>
</evidence>
<comment type="similarity">
    <text evidence="1 5">Belongs to the FliD family.</text>
</comment>
<dbReference type="InterPro" id="IPR010809">
    <property type="entry name" value="FliD_C"/>
</dbReference>
<dbReference type="GO" id="GO:0005576">
    <property type="term" value="C:extracellular region"/>
    <property type="evidence" value="ECO:0007669"/>
    <property type="project" value="UniProtKB-SubCell"/>
</dbReference>
<dbReference type="GO" id="GO:0009424">
    <property type="term" value="C:bacterial-type flagellum hook"/>
    <property type="evidence" value="ECO:0007669"/>
    <property type="project" value="UniProtKB-UniRule"/>
</dbReference>
<dbReference type="InterPro" id="IPR010810">
    <property type="entry name" value="Flagellin_hook_IN_motif"/>
</dbReference>
<feature type="domain" description="Flagellar hook-associated protein 2 N-terminal" evidence="7">
    <location>
        <begin position="32"/>
        <end position="140"/>
    </location>
</feature>
<dbReference type="PANTHER" id="PTHR30288">
    <property type="entry name" value="FLAGELLAR CAP/ASSEMBLY PROTEIN FLID"/>
    <property type="match status" value="1"/>
</dbReference>
<name>A0A1G6UYP8_9BRAD</name>
<organism evidence="9 10">
    <name type="scientific">Bradyrhizobium brasilense</name>
    <dbReference type="NCBI Taxonomy" id="1419277"/>
    <lineage>
        <taxon>Bacteria</taxon>
        <taxon>Pseudomonadati</taxon>
        <taxon>Pseudomonadota</taxon>
        <taxon>Alphaproteobacteria</taxon>
        <taxon>Hyphomicrobiales</taxon>
        <taxon>Nitrobacteraceae</taxon>
        <taxon>Bradyrhizobium</taxon>
    </lineage>
</organism>
<dbReference type="Pfam" id="PF07195">
    <property type="entry name" value="FliD_C"/>
    <property type="match status" value="1"/>
</dbReference>
<dbReference type="Pfam" id="PF07196">
    <property type="entry name" value="Flagellin_IN"/>
    <property type="match status" value="1"/>
</dbReference>
<dbReference type="EMBL" id="FMZW01000011">
    <property type="protein sequence ID" value="SDD46520.1"/>
    <property type="molecule type" value="Genomic_DNA"/>
</dbReference>
<comment type="function">
    <text evidence="5">Required for morphogenesis and for the elongation of the flagellar filament by facilitating polymerization of the flagellin monomers at the tip of growing filament. Forms a capping structure, which prevents flagellin subunits (transported through the central channel of the flagellum) from leaking out without polymerization at the distal end.</text>
</comment>
<dbReference type="Pfam" id="PF02465">
    <property type="entry name" value="FliD_N"/>
    <property type="match status" value="1"/>
</dbReference>
<keyword evidence="9" id="KW-0966">Cell projection</keyword>
<comment type="subunit">
    <text evidence="2 5">Homopentamer.</text>
</comment>
<feature type="region of interest" description="Disordered" evidence="6">
    <location>
        <begin position="1"/>
        <end position="26"/>
    </location>
</feature>
<proteinExistence type="inferred from homology"/>
<evidence type="ECO:0000259" key="8">
    <source>
        <dbReference type="Pfam" id="PF07195"/>
    </source>
</evidence>
<reference evidence="9 10" key="1">
    <citation type="submission" date="2016-10" db="EMBL/GenBank/DDBJ databases">
        <authorList>
            <person name="de Groot N.N."/>
        </authorList>
    </citation>
    <scope>NUCLEOTIDE SEQUENCE [LARGE SCALE GENOMIC DNA]</scope>
    <source>
        <strain evidence="9 10">R5</strain>
    </source>
</reference>
<gene>
    <name evidence="9" type="ORF">SAMN05216337_1011132</name>
</gene>
<evidence type="ECO:0000256" key="4">
    <source>
        <dbReference type="ARBA" id="ARBA00023143"/>
    </source>
</evidence>
<protein>
    <recommendedName>
        <fullName evidence="5">Flagellar hook-associated protein 2</fullName>
        <shortName evidence="5">HAP2</shortName>
    </recommendedName>
    <alternativeName>
        <fullName evidence="5">Flagellar cap protein</fullName>
    </alternativeName>
</protein>
<feature type="domain" description="Flagellar hook-associated protein 2 C-terminal" evidence="8">
    <location>
        <begin position="252"/>
        <end position="549"/>
    </location>
</feature>
<evidence type="ECO:0000313" key="10">
    <source>
        <dbReference type="Proteomes" id="UP000199245"/>
    </source>
</evidence>
<keyword evidence="4 5" id="KW-0975">Bacterial flagellum</keyword>
<keyword evidence="9" id="KW-0969">Cilium</keyword>
<dbReference type="InterPro" id="IPR040026">
    <property type="entry name" value="FliD"/>
</dbReference>